<dbReference type="HOGENOM" id="CLU_046670_2_2_9"/>
<dbReference type="STRING" id="762051.LKI_09525"/>
<gene>
    <name evidence="3" type="ordered locus">LKI_09525</name>
</gene>
<name>D5T4H3_LEUKI</name>
<dbReference type="KEGG" id="lki:LKI_09525"/>
<dbReference type="InterPro" id="IPR018878">
    <property type="entry name" value="ORF6C_dom"/>
</dbReference>
<dbReference type="Pfam" id="PF10552">
    <property type="entry name" value="ORF6C"/>
    <property type="match status" value="1"/>
</dbReference>
<proteinExistence type="predicted"/>
<evidence type="ECO:0000313" key="3">
    <source>
        <dbReference type="EMBL" id="ADG41444.1"/>
    </source>
</evidence>
<dbReference type="Pfam" id="PF10543">
    <property type="entry name" value="ORF6N"/>
    <property type="match status" value="1"/>
</dbReference>
<accession>D5T4H3</accession>
<dbReference type="RefSeq" id="WP_013104030.1">
    <property type="nucleotide sequence ID" value="NC_014136.1"/>
</dbReference>
<feature type="domain" description="ORF6C" evidence="2">
    <location>
        <begin position="139"/>
        <end position="247"/>
    </location>
</feature>
<feature type="domain" description="KilA-N DNA-binding" evidence="1">
    <location>
        <begin position="27"/>
        <end position="106"/>
    </location>
</feature>
<evidence type="ECO:0000259" key="1">
    <source>
        <dbReference type="Pfam" id="PF10543"/>
    </source>
</evidence>
<dbReference type="Proteomes" id="UP000002362">
    <property type="component" value="Chromosome"/>
</dbReference>
<protein>
    <submittedName>
        <fullName evidence="3">Prophage pi2 protein 06</fullName>
    </submittedName>
</protein>
<organism evidence="3 4">
    <name type="scientific">Leuconostoc kimchii (strain IMSNU 11154 / KCTC 2386 / IH25)</name>
    <dbReference type="NCBI Taxonomy" id="762051"/>
    <lineage>
        <taxon>Bacteria</taxon>
        <taxon>Bacillati</taxon>
        <taxon>Bacillota</taxon>
        <taxon>Bacilli</taxon>
        <taxon>Lactobacillales</taxon>
        <taxon>Lactobacillaceae</taxon>
        <taxon>Leuconostoc</taxon>
    </lineage>
</organism>
<dbReference type="EMBL" id="CP001758">
    <property type="protein sequence ID" value="ADG41444.1"/>
    <property type="molecule type" value="Genomic_DNA"/>
</dbReference>
<evidence type="ECO:0000313" key="4">
    <source>
        <dbReference type="Proteomes" id="UP000002362"/>
    </source>
</evidence>
<dbReference type="OrthoDB" id="9812611at2"/>
<dbReference type="InterPro" id="IPR018873">
    <property type="entry name" value="KilA-N_DNA-bd_domain"/>
</dbReference>
<dbReference type="eggNOG" id="COG3645">
    <property type="taxonomic scope" value="Bacteria"/>
</dbReference>
<reference evidence="3 4" key="1">
    <citation type="journal article" date="2010" name="J. Bacteriol.">
        <title>Complete genome sequence analysis of Leuconostoc kimchii IMSNU 11154.</title>
        <authorList>
            <person name="Oh H.M."/>
            <person name="Cho Y.J."/>
            <person name="Kim B.K."/>
            <person name="Roe J.H."/>
            <person name="Kang S.O."/>
            <person name="Nahm B.H."/>
            <person name="Jeong G."/>
            <person name="Han H.U."/>
            <person name="Chun J."/>
        </authorList>
    </citation>
    <scope>NUCLEOTIDE SEQUENCE [LARGE SCALE GENOMIC DNA]</scope>
    <source>
        <strain evidence="4">IMSNU 11154 / KCTC 2386 / IH25</strain>
    </source>
</reference>
<dbReference type="AlphaFoldDB" id="D5T4H3"/>
<sequence length="266" mass="31029">MSNLKVIGKEQVSGYEFTGIEGGFGDGTRGMLVRDIADIHSKSTKAINQAINMNIKRFKTGVDLIDLKQKDFEVNQIDLGFSQNSINRSSHIYMLSERGYSKLLKILEDDIAWDIYDKFVDGYFNMRKAFKQPKSPMDFIKLHNEAFIEVDERVGVLEDFKKDYDENRTINEDQVIQIEKARKSKAMKIVGGVATNAYKEFYSDILRKKLFPDFRKRFNVNRYRSLKAKEFNEAIMFIQNWQPEKEMLYAIKYSNEQTTLDVKETA</sequence>
<evidence type="ECO:0000259" key="2">
    <source>
        <dbReference type="Pfam" id="PF10552"/>
    </source>
</evidence>
<dbReference type="PATRIC" id="fig|762051.18.peg.1915"/>